<evidence type="ECO:0000313" key="5">
    <source>
        <dbReference type="EMBL" id="JAT11420.1"/>
    </source>
</evidence>
<accession>A0A1B6KIY8</accession>
<feature type="repeat" description="WD" evidence="3">
    <location>
        <begin position="301"/>
        <end position="323"/>
    </location>
</feature>
<dbReference type="GO" id="GO:0031146">
    <property type="term" value="P:SCF-dependent proteasomal ubiquitin-dependent protein catabolic process"/>
    <property type="evidence" value="ECO:0007669"/>
    <property type="project" value="TreeGrafter"/>
</dbReference>
<dbReference type="SMART" id="SM00320">
    <property type="entry name" value="WD40"/>
    <property type="match status" value="5"/>
</dbReference>
<keyword evidence="2" id="KW-0677">Repeat</keyword>
<gene>
    <name evidence="5" type="ORF">g.12104</name>
</gene>
<dbReference type="InterPro" id="IPR036322">
    <property type="entry name" value="WD40_repeat_dom_sf"/>
</dbReference>
<evidence type="ECO:0000256" key="1">
    <source>
        <dbReference type="ARBA" id="ARBA00022574"/>
    </source>
</evidence>
<dbReference type="InterPro" id="IPR020472">
    <property type="entry name" value="WD40_PAC1"/>
</dbReference>
<name>A0A1B6KIY8_9HEMI</name>
<dbReference type="InterPro" id="IPR036047">
    <property type="entry name" value="F-box-like_dom_sf"/>
</dbReference>
<reference evidence="5" key="1">
    <citation type="submission" date="2015-11" db="EMBL/GenBank/DDBJ databases">
        <title>De novo transcriptome assembly of four potential Pierce s Disease insect vectors from Arizona vineyards.</title>
        <authorList>
            <person name="Tassone E.E."/>
        </authorList>
    </citation>
    <scope>NUCLEOTIDE SEQUENCE</scope>
</reference>
<evidence type="ECO:0000259" key="4">
    <source>
        <dbReference type="PROSITE" id="PS50181"/>
    </source>
</evidence>
<dbReference type="InterPro" id="IPR015943">
    <property type="entry name" value="WD40/YVTN_repeat-like_dom_sf"/>
</dbReference>
<dbReference type="PANTHER" id="PTHR14381">
    <property type="entry name" value="DACTYLIN"/>
    <property type="match status" value="1"/>
</dbReference>
<evidence type="ECO:0000256" key="2">
    <source>
        <dbReference type="ARBA" id="ARBA00022737"/>
    </source>
</evidence>
<dbReference type="EMBL" id="GEBQ01028557">
    <property type="protein sequence ID" value="JAT11420.1"/>
    <property type="molecule type" value="Transcribed_RNA"/>
</dbReference>
<organism evidence="5">
    <name type="scientific">Graphocephala atropunctata</name>
    <dbReference type="NCBI Taxonomy" id="36148"/>
    <lineage>
        <taxon>Eukaryota</taxon>
        <taxon>Metazoa</taxon>
        <taxon>Ecdysozoa</taxon>
        <taxon>Arthropoda</taxon>
        <taxon>Hexapoda</taxon>
        <taxon>Insecta</taxon>
        <taxon>Pterygota</taxon>
        <taxon>Neoptera</taxon>
        <taxon>Paraneoptera</taxon>
        <taxon>Hemiptera</taxon>
        <taxon>Auchenorrhyncha</taxon>
        <taxon>Membracoidea</taxon>
        <taxon>Cicadellidae</taxon>
        <taxon>Cicadellinae</taxon>
        <taxon>Cicadellini</taxon>
        <taxon>Graphocephala</taxon>
    </lineage>
</organism>
<dbReference type="InterPro" id="IPR052301">
    <property type="entry name" value="SCF_F-box/WD-repeat"/>
</dbReference>
<dbReference type="Pfam" id="PF00646">
    <property type="entry name" value="F-box"/>
    <property type="match status" value="1"/>
</dbReference>
<dbReference type="InterPro" id="IPR001810">
    <property type="entry name" value="F-box_dom"/>
</dbReference>
<feature type="repeat" description="WD" evidence="3">
    <location>
        <begin position="191"/>
        <end position="230"/>
    </location>
</feature>
<dbReference type="AlphaFoldDB" id="A0A1B6KIY8"/>
<protein>
    <recommendedName>
        <fullName evidence="4">F-box domain-containing protein</fullName>
    </recommendedName>
</protein>
<dbReference type="SUPFAM" id="SSF81383">
    <property type="entry name" value="F-box domain"/>
    <property type="match status" value="1"/>
</dbReference>
<evidence type="ECO:0000256" key="3">
    <source>
        <dbReference type="PROSITE-ProRule" id="PRU00221"/>
    </source>
</evidence>
<sequence length="418" mass="47587">MANYIHGDHKDLDNQLKLVDLPPDALFCIFKFCDSLALRNLSATCKRLRDVVKEDCVWLKQSKKSIITNQLSNEVSSRTLHKLRAKERCRISINWRYGCYGQKVYNTVIKYMPWLHLERGLLWISQGSDILGVQRLRDGLKMHSPLVTIQTGHTEDISRFVVTDQIIYSGGSDRLICGWSTTLKKPVLRYRTSHTQEILGIDCKRNILVSGSKDSTIKIWQVQEEGGSLTCAQTVNVSDRVWCVAINPSLTSIAVGSAGYHNVHPLQLYDLERGEELPLAKSMRRKGAAVFDIRWETPQAFLTCGHDSEIRLWDLRVSRCVSVWTDPFNAPGYCLATDQHYAILCGTSHYGRVQLWDKRSPCSVQAYFGQSVASSPVYSLGFDCNQLFLAQDSSINVLDFSRYYWPDSHCVDYSNAWK</sequence>
<dbReference type="Gene3D" id="2.130.10.10">
    <property type="entry name" value="YVTN repeat-like/Quinoprotein amine dehydrogenase"/>
    <property type="match status" value="1"/>
</dbReference>
<feature type="domain" description="F-box" evidence="4">
    <location>
        <begin position="15"/>
        <end position="61"/>
    </location>
</feature>
<dbReference type="FunFam" id="2.130.10.10:FF:002194">
    <property type="entry name" value="Uncharacterized protein"/>
    <property type="match status" value="1"/>
</dbReference>
<dbReference type="SMART" id="SM00256">
    <property type="entry name" value="FBOX"/>
    <property type="match status" value="1"/>
</dbReference>
<dbReference type="Pfam" id="PF00400">
    <property type="entry name" value="WD40"/>
    <property type="match status" value="1"/>
</dbReference>
<dbReference type="SUPFAM" id="SSF50978">
    <property type="entry name" value="WD40 repeat-like"/>
    <property type="match status" value="1"/>
</dbReference>
<proteinExistence type="predicted"/>
<dbReference type="GO" id="GO:0019005">
    <property type="term" value="C:SCF ubiquitin ligase complex"/>
    <property type="evidence" value="ECO:0007669"/>
    <property type="project" value="TreeGrafter"/>
</dbReference>
<dbReference type="PANTHER" id="PTHR14381:SF1">
    <property type="entry name" value="F-BOX_WD REPEAT-CONTAINING PROTEIN 4"/>
    <property type="match status" value="1"/>
</dbReference>
<keyword evidence="1 3" id="KW-0853">WD repeat</keyword>
<dbReference type="PROSITE" id="PS50181">
    <property type="entry name" value="FBOX"/>
    <property type="match status" value="1"/>
</dbReference>
<dbReference type="PRINTS" id="PR00320">
    <property type="entry name" value="GPROTEINBRPT"/>
</dbReference>
<dbReference type="PROSITE" id="PS50082">
    <property type="entry name" value="WD_REPEATS_2"/>
    <property type="match status" value="2"/>
</dbReference>
<dbReference type="Gene3D" id="1.20.1280.50">
    <property type="match status" value="1"/>
</dbReference>
<dbReference type="InterPro" id="IPR001680">
    <property type="entry name" value="WD40_rpt"/>
</dbReference>